<accession>A0A420ILI8</accession>
<evidence type="ECO:0000313" key="1">
    <source>
        <dbReference type="EMBL" id="RKF75419.1"/>
    </source>
</evidence>
<evidence type="ECO:0000313" key="2">
    <source>
        <dbReference type="Proteomes" id="UP000283383"/>
    </source>
</evidence>
<comment type="caution">
    <text evidence="1">The sequence shown here is derived from an EMBL/GenBank/DDBJ whole genome shotgun (WGS) entry which is preliminary data.</text>
</comment>
<sequence>MSYNFNAESKKYNRRIDPRSASENDISGYTKFKTELYKREEWSDEDLWETFTYDFEKFNLDNWKMTFYTDQKFRRRHDINNSRPNERRFNSSIQPSGKNCFVRHKGGYWSSRHTQEERDESYQKSKQKFGNKLDKSLKKRFEHSFAEYEGDELDEIPENNLDDENFDVLLAGIELHYTSSDETFLTSAGPIDGKSIISNLANCSFLHGITGKLETNQSSTIRYGNREFCGIMIDTAAEKSLERLYGG</sequence>
<dbReference type="EMBL" id="MCBQ01008495">
    <property type="protein sequence ID" value="RKF75419.1"/>
    <property type="molecule type" value="Genomic_DNA"/>
</dbReference>
<keyword evidence="2" id="KW-1185">Reference proteome</keyword>
<reference evidence="1 2" key="1">
    <citation type="journal article" date="2018" name="BMC Genomics">
        <title>Comparative genome analyses reveal sequence features reflecting distinct modes of host-adaptation between dicot and monocot powdery mildew.</title>
        <authorList>
            <person name="Wu Y."/>
            <person name="Ma X."/>
            <person name="Pan Z."/>
            <person name="Kale S.D."/>
            <person name="Song Y."/>
            <person name="King H."/>
            <person name="Zhang Q."/>
            <person name="Presley C."/>
            <person name="Deng X."/>
            <person name="Wei C.I."/>
            <person name="Xiao S."/>
        </authorList>
    </citation>
    <scope>NUCLEOTIDE SEQUENCE [LARGE SCALE GENOMIC DNA]</scope>
    <source>
        <strain evidence="1">UMSG3</strain>
    </source>
</reference>
<name>A0A420ILI8_9PEZI</name>
<gene>
    <name evidence="1" type="ORF">GcM3_084018</name>
</gene>
<proteinExistence type="predicted"/>
<dbReference type="AlphaFoldDB" id="A0A420ILI8"/>
<dbReference type="Proteomes" id="UP000283383">
    <property type="component" value="Unassembled WGS sequence"/>
</dbReference>
<organism evidence="1 2">
    <name type="scientific">Golovinomyces cichoracearum</name>
    <dbReference type="NCBI Taxonomy" id="62708"/>
    <lineage>
        <taxon>Eukaryota</taxon>
        <taxon>Fungi</taxon>
        <taxon>Dikarya</taxon>
        <taxon>Ascomycota</taxon>
        <taxon>Pezizomycotina</taxon>
        <taxon>Leotiomycetes</taxon>
        <taxon>Erysiphales</taxon>
        <taxon>Erysiphaceae</taxon>
        <taxon>Golovinomyces</taxon>
    </lineage>
</organism>
<protein>
    <submittedName>
        <fullName evidence="1">Uncharacterized protein</fullName>
    </submittedName>
</protein>